<dbReference type="Proteomes" id="UP001221898">
    <property type="component" value="Unassembled WGS sequence"/>
</dbReference>
<feature type="compositionally biased region" description="Polar residues" evidence="1">
    <location>
        <begin position="20"/>
        <end position="29"/>
    </location>
</feature>
<protein>
    <submittedName>
        <fullName evidence="2">Uncharacterized protein</fullName>
    </submittedName>
</protein>
<feature type="region of interest" description="Disordered" evidence="1">
    <location>
        <begin position="1"/>
        <end position="36"/>
    </location>
</feature>
<organism evidence="2 3">
    <name type="scientific">Aldrovandia affinis</name>
    <dbReference type="NCBI Taxonomy" id="143900"/>
    <lineage>
        <taxon>Eukaryota</taxon>
        <taxon>Metazoa</taxon>
        <taxon>Chordata</taxon>
        <taxon>Craniata</taxon>
        <taxon>Vertebrata</taxon>
        <taxon>Euteleostomi</taxon>
        <taxon>Actinopterygii</taxon>
        <taxon>Neopterygii</taxon>
        <taxon>Teleostei</taxon>
        <taxon>Notacanthiformes</taxon>
        <taxon>Halosauridae</taxon>
        <taxon>Aldrovandia</taxon>
    </lineage>
</organism>
<proteinExistence type="predicted"/>
<accession>A0AAD7SDG7</accession>
<keyword evidence="3" id="KW-1185">Reference proteome</keyword>
<dbReference type="AlphaFoldDB" id="A0AAD7SDG7"/>
<dbReference type="EMBL" id="JAINUG010000075">
    <property type="protein sequence ID" value="KAJ8400576.1"/>
    <property type="molecule type" value="Genomic_DNA"/>
</dbReference>
<name>A0AAD7SDG7_9TELE</name>
<sequence length="90" mass="8709">MLFAQAGAEHSIPSVPLPTAGSSSHKTLPSGSGSGSGSGGLVFGLGASITNTDGVTTLAREDVVLQCMKGNRGATFGAFDAIQGEAATGA</sequence>
<evidence type="ECO:0000313" key="3">
    <source>
        <dbReference type="Proteomes" id="UP001221898"/>
    </source>
</evidence>
<gene>
    <name evidence="2" type="ORF">AAFF_G00393450</name>
</gene>
<evidence type="ECO:0000256" key="1">
    <source>
        <dbReference type="SAM" id="MobiDB-lite"/>
    </source>
</evidence>
<comment type="caution">
    <text evidence="2">The sequence shown here is derived from an EMBL/GenBank/DDBJ whole genome shotgun (WGS) entry which is preliminary data.</text>
</comment>
<evidence type="ECO:0000313" key="2">
    <source>
        <dbReference type="EMBL" id="KAJ8400576.1"/>
    </source>
</evidence>
<reference evidence="2" key="1">
    <citation type="journal article" date="2023" name="Science">
        <title>Genome structures resolve the early diversification of teleost fishes.</title>
        <authorList>
            <person name="Parey E."/>
            <person name="Louis A."/>
            <person name="Montfort J."/>
            <person name="Bouchez O."/>
            <person name="Roques C."/>
            <person name="Iampietro C."/>
            <person name="Lluch J."/>
            <person name="Castinel A."/>
            <person name="Donnadieu C."/>
            <person name="Desvignes T."/>
            <person name="Floi Bucao C."/>
            <person name="Jouanno E."/>
            <person name="Wen M."/>
            <person name="Mejri S."/>
            <person name="Dirks R."/>
            <person name="Jansen H."/>
            <person name="Henkel C."/>
            <person name="Chen W.J."/>
            <person name="Zahm M."/>
            <person name="Cabau C."/>
            <person name="Klopp C."/>
            <person name="Thompson A.W."/>
            <person name="Robinson-Rechavi M."/>
            <person name="Braasch I."/>
            <person name="Lecointre G."/>
            <person name="Bobe J."/>
            <person name="Postlethwait J.H."/>
            <person name="Berthelot C."/>
            <person name="Roest Crollius H."/>
            <person name="Guiguen Y."/>
        </authorList>
    </citation>
    <scope>NUCLEOTIDE SEQUENCE</scope>
    <source>
        <strain evidence="2">NC1722</strain>
    </source>
</reference>